<dbReference type="eggNOG" id="KOG1829">
    <property type="taxonomic scope" value="Eukaryota"/>
</dbReference>
<keyword evidence="1" id="KW-0479">Metal-binding</keyword>
<keyword evidence="8" id="KW-1185">Reference proteome</keyword>
<dbReference type="GO" id="GO:0008270">
    <property type="term" value="F:zinc ion binding"/>
    <property type="evidence" value="ECO:0007669"/>
    <property type="project" value="UniProtKB-KW"/>
</dbReference>
<name>A0A058Z9Z3_FONAL</name>
<feature type="region of interest" description="Disordered" evidence="5">
    <location>
        <begin position="831"/>
        <end position="911"/>
    </location>
</feature>
<dbReference type="RefSeq" id="XP_009494232.1">
    <property type="nucleotide sequence ID" value="XM_009495957.1"/>
</dbReference>
<evidence type="ECO:0000256" key="1">
    <source>
        <dbReference type="ARBA" id="ARBA00022723"/>
    </source>
</evidence>
<dbReference type="Pfam" id="PF13901">
    <property type="entry name" value="RH_dom"/>
    <property type="match status" value="1"/>
</dbReference>
<evidence type="ECO:0000259" key="6">
    <source>
        <dbReference type="SMART" id="SM01175"/>
    </source>
</evidence>
<accession>A0A058Z9Z3</accession>
<dbReference type="SMART" id="SM01175">
    <property type="entry name" value="DUF4206"/>
    <property type="match status" value="1"/>
</dbReference>
<feature type="domain" description="Rubicon Homology" evidence="6">
    <location>
        <begin position="485"/>
        <end position="827"/>
    </location>
</feature>
<dbReference type="PANTHER" id="PTHR12326:SF3">
    <property type="entry name" value="DIFFERENTIALLY EXPRESSED IN FDCP 8 HOMOLOG"/>
    <property type="match status" value="1"/>
</dbReference>
<evidence type="ECO:0000256" key="4">
    <source>
        <dbReference type="ARBA" id="ARBA00022833"/>
    </source>
</evidence>
<protein>
    <recommendedName>
        <fullName evidence="6">Rubicon Homology domain-containing protein</fullName>
    </recommendedName>
</protein>
<feature type="compositionally biased region" description="Low complexity" evidence="5">
    <location>
        <begin position="716"/>
        <end position="725"/>
    </location>
</feature>
<evidence type="ECO:0000313" key="8">
    <source>
        <dbReference type="Proteomes" id="UP000030693"/>
    </source>
</evidence>
<dbReference type="GeneID" id="20526780"/>
<evidence type="ECO:0000313" key="7">
    <source>
        <dbReference type="EMBL" id="KCV71109.1"/>
    </source>
</evidence>
<keyword evidence="4" id="KW-0862">Zinc</keyword>
<feature type="compositionally biased region" description="Low complexity" evidence="5">
    <location>
        <begin position="264"/>
        <end position="275"/>
    </location>
</feature>
<feature type="region of interest" description="Disordered" evidence="5">
    <location>
        <begin position="643"/>
        <end position="761"/>
    </location>
</feature>
<feature type="region of interest" description="Disordered" evidence="5">
    <location>
        <begin position="264"/>
        <end position="305"/>
    </location>
</feature>
<sequence>MDHAVWLLHDQYRRRIPTSQAVDALSPGPGAPAPGPAPSNPPAARPATPAAGKPPSTGSSFLADFFDLSPSSPESAGALDGGAALVPTPSDGSLLDAISPGGLLSSFFGGLFGAGGGGSSSSSASTASSSTGDLGDLAGAAPARTLCPTSSQIDAQILVAAAVGRSLRHAVFLDLAPGHLPQLSLGPFRHDMLASVASCSRHPCTHGGFICCPGLSTLCLGRCPPVPTDLLGDCVDPTDVCPCCRLEHCATCCRESFGHPPAQAAIPASASPASGAGTGIDEAGSPAAMPATAERPASTSCATDTDDITGPYQHLGDAYFDQLSSDEEVDSVPIGCRGERLAPTGSPASPSLLGSLAAPSSTHSLASGLFTSSSSSISHISVGIDSIIGMLGACSAGGRFFFCPLPFACLLTLPAAENRSGAVTIARRTSTPFDTLRRGDILSTYKRQRFVLEVFPEPTAARVAAQLLYQSYLCPGCSRRINSPHYCYYTGFVLCSMCISQKPHPLPSQIVHEWNFSPKPIGLVHLSFMENIYLQPLFDLRFHNPRLFVHVDALRRMKELQGVLAHLKKYLQGCSRSLGLLERVYFDAPHLYENPGIYTFSDLLSLHKSPVLSESFMRPARRYIQSLSPSCVISISPPMPSVTDVPSAAPGPGPAVNPSDPAVPGTTEAVPFVLPASGDLAPRSDSTPPTAEPGASRSRSTTISASGASGPPPVPSSWRPRTSSRPPERRAAAGPSPADNDPSRRASTTSSHGEAALSAAELPIHRRSKEYSLLERTFLRNEYLILHIKHCERCQMCAFVCSLCYQSEFHFSENTVRCKCGMWRHRRCPPAGGASSAASPAAAAAATTSGAPHHPSHMPTPAAQGGHASGTGAAVASASAPGTGGGGVSAVSPGLDAGATSGQPRPRRSSGIGQALFGAVATSAGAAAAGPGPAPATSPPGSGSCYYCTYQLNRSHVYFL</sequence>
<dbReference type="AlphaFoldDB" id="A0A058Z9Z3"/>
<keyword evidence="3" id="KW-0863">Zinc-finger</keyword>
<dbReference type="EMBL" id="KB932203">
    <property type="protein sequence ID" value="KCV71109.1"/>
    <property type="molecule type" value="Genomic_DNA"/>
</dbReference>
<dbReference type="InterPro" id="IPR051366">
    <property type="entry name" value="DEF8"/>
</dbReference>
<dbReference type="STRING" id="691883.A0A058Z9Z3"/>
<feature type="region of interest" description="Disordered" evidence="5">
    <location>
        <begin position="22"/>
        <end position="56"/>
    </location>
</feature>
<feature type="compositionally biased region" description="Low complexity" evidence="5">
    <location>
        <begin position="831"/>
        <end position="852"/>
    </location>
</feature>
<reference evidence="7" key="1">
    <citation type="submission" date="2013-04" db="EMBL/GenBank/DDBJ databases">
        <title>The Genome Sequence of Fonticula alba ATCC 38817.</title>
        <authorList>
            <consortium name="The Broad Institute Genomics Platform"/>
            <person name="Russ C."/>
            <person name="Cuomo C."/>
            <person name="Burger G."/>
            <person name="Gray M.W."/>
            <person name="Holland P.W.H."/>
            <person name="King N."/>
            <person name="Lang F.B.F."/>
            <person name="Roger A.J."/>
            <person name="Ruiz-Trillo I."/>
            <person name="Brown M."/>
            <person name="Walker B."/>
            <person name="Young S."/>
            <person name="Zeng Q."/>
            <person name="Gargeya S."/>
            <person name="Fitzgerald M."/>
            <person name="Haas B."/>
            <person name="Abouelleil A."/>
            <person name="Allen A.W."/>
            <person name="Alvarado L."/>
            <person name="Arachchi H.M."/>
            <person name="Berlin A.M."/>
            <person name="Chapman S.B."/>
            <person name="Gainer-Dewar J."/>
            <person name="Goldberg J."/>
            <person name="Griggs A."/>
            <person name="Gujja S."/>
            <person name="Hansen M."/>
            <person name="Howarth C."/>
            <person name="Imamovic A."/>
            <person name="Ireland A."/>
            <person name="Larimer J."/>
            <person name="McCowan C."/>
            <person name="Murphy C."/>
            <person name="Pearson M."/>
            <person name="Poon T.W."/>
            <person name="Priest M."/>
            <person name="Roberts A."/>
            <person name="Saif S."/>
            <person name="Shea T."/>
            <person name="Sisk P."/>
            <person name="Sykes S."/>
            <person name="Wortman J."/>
            <person name="Nusbaum C."/>
            <person name="Birren B."/>
        </authorList>
    </citation>
    <scope>NUCLEOTIDE SEQUENCE [LARGE SCALE GENOMIC DNA]</scope>
    <source>
        <strain evidence="7">ATCC 38817</strain>
    </source>
</reference>
<feature type="compositionally biased region" description="Low complexity" evidence="5">
    <location>
        <begin position="870"/>
        <end position="881"/>
    </location>
</feature>
<organism evidence="7">
    <name type="scientific">Fonticula alba</name>
    <name type="common">Slime mold</name>
    <dbReference type="NCBI Taxonomy" id="691883"/>
    <lineage>
        <taxon>Eukaryota</taxon>
        <taxon>Rotosphaerida</taxon>
        <taxon>Fonticulaceae</taxon>
        <taxon>Fonticula</taxon>
    </lineage>
</organism>
<evidence type="ECO:0000256" key="5">
    <source>
        <dbReference type="SAM" id="MobiDB-lite"/>
    </source>
</evidence>
<dbReference type="InterPro" id="IPR025258">
    <property type="entry name" value="RH_dom"/>
</dbReference>
<keyword evidence="2" id="KW-0677">Repeat</keyword>
<dbReference type="OrthoDB" id="1918044at2759"/>
<feature type="compositionally biased region" description="Low complexity" evidence="5">
    <location>
        <begin position="45"/>
        <end position="55"/>
    </location>
</feature>
<feature type="compositionally biased region" description="Low complexity" evidence="5">
    <location>
        <begin position="694"/>
        <end position="709"/>
    </location>
</feature>
<dbReference type="Proteomes" id="UP000030693">
    <property type="component" value="Unassembled WGS sequence"/>
</dbReference>
<feature type="compositionally biased region" description="Pro residues" evidence="5">
    <location>
        <begin position="29"/>
        <end position="44"/>
    </location>
</feature>
<dbReference type="PANTHER" id="PTHR12326">
    <property type="entry name" value="PLECKSTRIN HOMOLOGY DOMAIN CONTAINING PROTEIN"/>
    <property type="match status" value="1"/>
</dbReference>
<proteinExistence type="predicted"/>
<evidence type="ECO:0000256" key="2">
    <source>
        <dbReference type="ARBA" id="ARBA00022737"/>
    </source>
</evidence>
<gene>
    <name evidence="7" type="ORF">H696_02055</name>
</gene>
<evidence type="ECO:0000256" key="3">
    <source>
        <dbReference type="ARBA" id="ARBA00022771"/>
    </source>
</evidence>